<dbReference type="PANTHER" id="PTHR23354:SF62">
    <property type="entry name" value="MUSTARD, ISOFORM V"/>
    <property type="match status" value="1"/>
</dbReference>
<dbReference type="Proteomes" id="UP000000689">
    <property type="component" value="Chromosome 6"/>
</dbReference>
<dbReference type="Pfam" id="PF07534">
    <property type="entry name" value="TLD"/>
    <property type="match status" value="2"/>
</dbReference>
<organism evidence="7 8">
    <name type="scientific">Naumovozyma dairenensis (strain ATCC 10597 / BCRC 20456 / CBS 421 / NBRC 0211 / NRRL Y-12639)</name>
    <name type="common">Saccharomyces dairenensis</name>
    <dbReference type="NCBI Taxonomy" id="1071378"/>
    <lineage>
        <taxon>Eukaryota</taxon>
        <taxon>Fungi</taxon>
        <taxon>Dikarya</taxon>
        <taxon>Ascomycota</taxon>
        <taxon>Saccharomycotina</taxon>
        <taxon>Saccharomycetes</taxon>
        <taxon>Saccharomycetales</taxon>
        <taxon>Saccharomycetaceae</taxon>
        <taxon>Naumovozyma</taxon>
    </lineage>
</organism>
<evidence type="ECO:0000256" key="2">
    <source>
        <dbReference type="ARBA" id="ARBA00009540"/>
    </source>
</evidence>
<evidence type="ECO:0000313" key="8">
    <source>
        <dbReference type="Proteomes" id="UP000000689"/>
    </source>
</evidence>
<dbReference type="GO" id="GO:0032984">
    <property type="term" value="P:protein-containing complex disassembly"/>
    <property type="evidence" value="ECO:0007669"/>
    <property type="project" value="EnsemblFungi"/>
</dbReference>
<gene>
    <name evidence="7" type="primary">NDAI0F01690</name>
    <name evidence="7" type="ordered locus">NDAI_0F01690</name>
</gene>
<dbReference type="GeneID" id="11496826"/>
<feature type="region of interest" description="Disordered" evidence="5">
    <location>
        <begin position="190"/>
        <end position="226"/>
    </location>
</feature>
<feature type="domain" description="TLDc" evidence="6">
    <location>
        <begin position="75"/>
        <end position="304"/>
    </location>
</feature>
<feature type="compositionally biased region" description="Basic and acidic residues" evidence="5">
    <location>
        <begin position="202"/>
        <end position="217"/>
    </location>
</feature>
<dbReference type="OMA" id="MPSVMPW"/>
<keyword evidence="3" id="KW-0496">Mitochondrion</keyword>
<evidence type="ECO:0000256" key="4">
    <source>
        <dbReference type="ARBA" id="ARBA00040604"/>
    </source>
</evidence>
<feature type="compositionally biased region" description="Low complexity" evidence="5">
    <location>
        <begin position="38"/>
        <end position="50"/>
    </location>
</feature>
<dbReference type="OrthoDB" id="26679at2759"/>
<accession>G0WCH7</accession>
<protein>
    <recommendedName>
        <fullName evidence="4">Oxidation resistance protein 1</fullName>
    </recommendedName>
</protein>
<comment type="subcellular location">
    <subcellularLocation>
        <location evidence="1">Mitochondrion</location>
    </subcellularLocation>
</comment>
<dbReference type="KEGG" id="ndi:NDAI_0F01690"/>
<sequence length="304" mass="35082">MYRMKGAIYKLKRSFTGSDDSDGIDNNKSKNKSKSKSKSGNGSTNWSSSNEDVNKSEDNLPMITLHGYSTKTKNRLINVEMCDEIRSLMPMRIQLYTDWTLLYSLEQHGASLHSLYKNIQPDINESNRRVGYVIIIQDRKNGIFGAYSNEPFRPNEHRRYSGNGECFLWKLEKVPVRKICNNKDKSVATEQKKERRFHGRRRKEDEQEEEKKGDNHSELCNNSNEQDEERWQFRGYPFTGLNEFAVYCTSKFISMGAGEGHYGLWIDDGLLNGVSNPTLTYGNEILSREGNKFSILGLEVWRVG</sequence>
<dbReference type="GO" id="GO:0045053">
    <property type="term" value="P:protein retention in Golgi apparatus"/>
    <property type="evidence" value="ECO:0007669"/>
    <property type="project" value="EnsemblFungi"/>
</dbReference>
<dbReference type="PROSITE" id="PS51886">
    <property type="entry name" value="TLDC"/>
    <property type="match status" value="1"/>
</dbReference>
<dbReference type="eggNOG" id="KOG2372">
    <property type="taxonomic scope" value="Eukaryota"/>
</dbReference>
<reference evidence="7 8" key="1">
    <citation type="journal article" date="2011" name="Proc. Natl. Acad. Sci. U.S.A.">
        <title>Evolutionary erosion of yeast sex chromosomes by mating-type switching accidents.</title>
        <authorList>
            <person name="Gordon J.L."/>
            <person name="Armisen D."/>
            <person name="Proux-Wera E."/>
            <person name="Oheigeartaigh S.S."/>
            <person name="Byrne K.P."/>
            <person name="Wolfe K.H."/>
        </authorList>
    </citation>
    <scope>NUCLEOTIDE SEQUENCE [LARGE SCALE GENOMIC DNA]</scope>
    <source>
        <strain evidence="8">ATCC 10597 / BCRC 20456 / CBS 421 / NBRC 0211 / NRRL Y-12639</strain>
    </source>
</reference>
<dbReference type="InterPro" id="IPR006571">
    <property type="entry name" value="TLDc_dom"/>
</dbReference>
<dbReference type="RefSeq" id="XP_003670731.1">
    <property type="nucleotide sequence ID" value="XM_003670683.1"/>
</dbReference>
<proteinExistence type="inferred from homology"/>
<comment type="similarity">
    <text evidence="2">Belongs to the OXR1 family.</text>
</comment>
<dbReference type="SMART" id="SM00584">
    <property type="entry name" value="TLDc"/>
    <property type="match status" value="1"/>
</dbReference>
<evidence type="ECO:0000313" key="7">
    <source>
        <dbReference type="EMBL" id="CCD25488.1"/>
    </source>
</evidence>
<dbReference type="EMBL" id="HE580272">
    <property type="protein sequence ID" value="CCD25488.1"/>
    <property type="molecule type" value="Genomic_DNA"/>
</dbReference>
<evidence type="ECO:0000256" key="3">
    <source>
        <dbReference type="ARBA" id="ARBA00023128"/>
    </source>
</evidence>
<evidence type="ECO:0000256" key="5">
    <source>
        <dbReference type="SAM" id="MobiDB-lite"/>
    </source>
</evidence>
<dbReference type="GO" id="GO:0005634">
    <property type="term" value="C:nucleus"/>
    <property type="evidence" value="ECO:0007669"/>
    <property type="project" value="TreeGrafter"/>
</dbReference>
<feature type="region of interest" description="Disordered" evidence="5">
    <location>
        <begin position="14"/>
        <end position="58"/>
    </location>
</feature>
<evidence type="ECO:0000256" key="1">
    <source>
        <dbReference type="ARBA" id="ARBA00004173"/>
    </source>
</evidence>
<evidence type="ECO:0000259" key="6">
    <source>
        <dbReference type="PROSITE" id="PS51886"/>
    </source>
</evidence>
<dbReference type="HOGENOM" id="CLU_029204_0_0_1"/>
<keyword evidence="8" id="KW-1185">Reference proteome</keyword>
<dbReference type="AlphaFoldDB" id="G0WCH7"/>
<dbReference type="GO" id="GO:0006979">
    <property type="term" value="P:response to oxidative stress"/>
    <property type="evidence" value="ECO:0007669"/>
    <property type="project" value="TreeGrafter"/>
</dbReference>
<dbReference type="GO" id="GO:0005739">
    <property type="term" value="C:mitochondrion"/>
    <property type="evidence" value="ECO:0007669"/>
    <property type="project" value="UniProtKB-SubCell"/>
</dbReference>
<name>G0WCH7_NAUDC</name>
<dbReference type="PANTHER" id="PTHR23354">
    <property type="entry name" value="NUCLEOLAR PROTEIN 7/ESTROGEN RECEPTOR COACTIVATOR-RELATED"/>
    <property type="match status" value="1"/>
</dbReference>